<feature type="domain" description="Acyltransferase 3" evidence="2">
    <location>
        <begin position="20"/>
        <end position="315"/>
    </location>
</feature>
<sequence>MVRTHQDGIGAGFGHRFPVLDAWRGIAAVGVVFHHIPAQAGLSATAWDDHFGRLVDLFFVISGFVIASAYGRKLGDGYSFRRFFWLRWGRVWPLHAAMLGLFLVAMIVLGLVRPDLRTDGILAGRQRLVDLPAALLLLNGFVPSVGMPWNLPSWSVSIEMALYGLAALAWRFCGRYAGWTGVGAATGALVALEMVPADLGSAYDLMRGIAGFGLGMTLHWLIGDRVTNVRLPWAMATLAELGALALFAQVLWGGGDIVAFDLAAVALVGIFAVGSGGVSQILLARPFQQLGQLSYALYMVHVFVIGRMFDLLGMAQDSLGLTIADTHLGGADALVGPDWQANAANVVMIGICLLAAWPAAVLVERPARAWSRHRAARIGPAVTPAH</sequence>
<gene>
    <name evidence="3" type="ORF">GGQ88_002974</name>
</gene>
<proteinExistence type="predicted"/>
<dbReference type="EMBL" id="JACICY010000007">
    <property type="protein sequence ID" value="MBB3861686.1"/>
    <property type="molecule type" value="Genomic_DNA"/>
</dbReference>
<keyword evidence="4" id="KW-1185">Reference proteome</keyword>
<dbReference type="InterPro" id="IPR050879">
    <property type="entry name" value="Acyltransferase_3"/>
</dbReference>
<dbReference type="PANTHER" id="PTHR23028">
    <property type="entry name" value="ACETYLTRANSFERASE"/>
    <property type="match status" value="1"/>
</dbReference>
<evidence type="ECO:0000313" key="3">
    <source>
        <dbReference type="EMBL" id="MBB3861686.1"/>
    </source>
</evidence>
<feature type="transmembrane region" description="Helical" evidence="1">
    <location>
        <begin position="176"/>
        <end position="195"/>
    </location>
</feature>
<keyword evidence="1" id="KW-1133">Transmembrane helix</keyword>
<feature type="transmembrane region" description="Helical" evidence="1">
    <location>
        <begin position="258"/>
        <end position="283"/>
    </location>
</feature>
<reference evidence="3 4" key="1">
    <citation type="submission" date="2020-08" db="EMBL/GenBank/DDBJ databases">
        <title>Genomic Encyclopedia of Type Strains, Phase IV (KMG-IV): sequencing the most valuable type-strain genomes for metagenomic binning, comparative biology and taxonomic classification.</title>
        <authorList>
            <person name="Goeker M."/>
        </authorList>
    </citation>
    <scope>NUCLEOTIDE SEQUENCE [LARGE SCALE GENOMIC DNA]</scope>
    <source>
        <strain evidence="3 4">DSM 14552</strain>
    </source>
</reference>
<dbReference type="GO" id="GO:0000271">
    <property type="term" value="P:polysaccharide biosynthetic process"/>
    <property type="evidence" value="ECO:0007669"/>
    <property type="project" value="TreeGrafter"/>
</dbReference>
<dbReference type="PANTHER" id="PTHR23028:SF131">
    <property type="entry name" value="BLR2367 PROTEIN"/>
    <property type="match status" value="1"/>
</dbReference>
<comment type="caution">
    <text evidence="3">The sequence shown here is derived from an EMBL/GenBank/DDBJ whole genome shotgun (WGS) entry which is preliminary data.</text>
</comment>
<dbReference type="GO" id="GO:0016020">
    <property type="term" value="C:membrane"/>
    <property type="evidence" value="ECO:0007669"/>
    <property type="project" value="TreeGrafter"/>
</dbReference>
<dbReference type="Pfam" id="PF01757">
    <property type="entry name" value="Acyl_transf_3"/>
    <property type="match status" value="1"/>
</dbReference>
<dbReference type="RefSeq" id="WP_183614189.1">
    <property type="nucleotide sequence ID" value="NZ_JACICY010000007.1"/>
</dbReference>
<protein>
    <submittedName>
        <fullName evidence="3">Peptidoglycan/LPS O-acetylase OafA/YrhL</fullName>
    </submittedName>
</protein>
<dbReference type="Proteomes" id="UP000562395">
    <property type="component" value="Unassembled WGS sequence"/>
</dbReference>
<keyword evidence="1" id="KW-0472">Membrane</keyword>
<feature type="transmembrane region" description="Helical" evidence="1">
    <location>
        <begin position="54"/>
        <end position="71"/>
    </location>
</feature>
<evidence type="ECO:0000259" key="2">
    <source>
        <dbReference type="Pfam" id="PF01757"/>
    </source>
</evidence>
<dbReference type="GO" id="GO:0016747">
    <property type="term" value="F:acyltransferase activity, transferring groups other than amino-acyl groups"/>
    <property type="evidence" value="ECO:0007669"/>
    <property type="project" value="InterPro"/>
</dbReference>
<keyword evidence="1" id="KW-0812">Transmembrane</keyword>
<accession>A0A7W5ZY73</accession>
<feature type="transmembrane region" description="Helical" evidence="1">
    <location>
        <begin position="201"/>
        <end position="221"/>
    </location>
</feature>
<evidence type="ECO:0000256" key="1">
    <source>
        <dbReference type="SAM" id="Phobius"/>
    </source>
</evidence>
<feature type="transmembrane region" description="Helical" evidence="1">
    <location>
        <begin position="91"/>
        <end position="112"/>
    </location>
</feature>
<evidence type="ECO:0000313" key="4">
    <source>
        <dbReference type="Proteomes" id="UP000562395"/>
    </source>
</evidence>
<dbReference type="InterPro" id="IPR002656">
    <property type="entry name" value="Acyl_transf_3_dom"/>
</dbReference>
<feature type="transmembrane region" description="Helical" evidence="1">
    <location>
        <begin position="343"/>
        <end position="363"/>
    </location>
</feature>
<name>A0A7W5ZY73_9SPHN</name>
<organism evidence="3 4">
    <name type="scientific">Novosphingobium hassiacum</name>
    <dbReference type="NCBI Taxonomy" id="173676"/>
    <lineage>
        <taxon>Bacteria</taxon>
        <taxon>Pseudomonadati</taxon>
        <taxon>Pseudomonadota</taxon>
        <taxon>Alphaproteobacteria</taxon>
        <taxon>Sphingomonadales</taxon>
        <taxon>Sphingomonadaceae</taxon>
        <taxon>Novosphingobium</taxon>
    </lineage>
</organism>
<feature type="transmembrane region" description="Helical" evidence="1">
    <location>
        <begin position="295"/>
        <end position="315"/>
    </location>
</feature>
<dbReference type="AlphaFoldDB" id="A0A7W5ZY73"/>
<feature type="transmembrane region" description="Helical" evidence="1">
    <location>
        <begin position="233"/>
        <end position="252"/>
    </location>
</feature>